<name>A0A7G5XAY8_9BACT</name>
<keyword evidence="4" id="KW-1185">Reference proteome</keyword>
<dbReference type="RefSeq" id="WP_182800907.1">
    <property type="nucleotide sequence ID" value="NZ_CP060007.1"/>
</dbReference>
<dbReference type="InterPro" id="IPR012480">
    <property type="entry name" value="Hepar_II_III_C"/>
</dbReference>
<dbReference type="SUPFAM" id="SSF48230">
    <property type="entry name" value="Chondroitin AC/alginate lyase"/>
    <property type="match status" value="1"/>
</dbReference>
<feature type="domain" description="Heparinase II/III-like C-terminal" evidence="2">
    <location>
        <begin position="427"/>
        <end position="557"/>
    </location>
</feature>
<comment type="subcellular location">
    <subcellularLocation>
        <location evidence="1">Cell envelope</location>
    </subcellularLocation>
</comment>
<protein>
    <submittedName>
        <fullName evidence="3">Heparinase II/III family protein</fullName>
    </submittedName>
</protein>
<evidence type="ECO:0000313" key="3">
    <source>
        <dbReference type="EMBL" id="QNA42641.1"/>
    </source>
</evidence>
<evidence type="ECO:0000256" key="1">
    <source>
        <dbReference type="ARBA" id="ARBA00004196"/>
    </source>
</evidence>
<dbReference type="Pfam" id="PF07940">
    <property type="entry name" value="Hepar_II_III_C"/>
    <property type="match status" value="1"/>
</dbReference>
<dbReference type="Gene3D" id="2.70.98.70">
    <property type="match status" value="1"/>
</dbReference>
<proteinExistence type="predicted"/>
<dbReference type="GO" id="GO:0016829">
    <property type="term" value="F:lyase activity"/>
    <property type="evidence" value="ECO:0007669"/>
    <property type="project" value="InterPro"/>
</dbReference>
<evidence type="ECO:0000313" key="4">
    <source>
        <dbReference type="Proteomes" id="UP000515344"/>
    </source>
</evidence>
<organism evidence="3 4">
    <name type="scientific">Lacibacter sediminis</name>
    <dbReference type="NCBI Taxonomy" id="2760713"/>
    <lineage>
        <taxon>Bacteria</taxon>
        <taxon>Pseudomonadati</taxon>
        <taxon>Bacteroidota</taxon>
        <taxon>Chitinophagia</taxon>
        <taxon>Chitinophagales</taxon>
        <taxon>Chitinophagaceae</taxon>
        <taxon>Lacibacter</taxon>
    </lineage>
</organism>
<accession>A0A7G5XAY8</accession>
<dbReference type="Gene3D" id="1.50.10.100">
    <property type="entry name" value="Chondroitin AC/alginate lyase"/>
    <property type="match status" value="1"/>
</dbReference>
<dbReference type="InterPro" id="IPR008929">
    <property type="entry name" value="Chondroitin_lyas"/>
</dbReference>
<dbReference type="EMBL" id="CP060007">
    <property type="protein sequence ID" value="QNA42641.1"/>
    <property type="molecule type" value="Genomic_DNA"/>
</dbReference>
<reference evidence="4" key="1">
    <citation type="submission" date="2020-08" db="EMBL/GenBank/DDBJ databases">
        <title>Lacibacter sp. S13-6-6 genome sequencing.</title>
        <authorList>
            <person name="Jin L."/>
        </authorList>
    </citation>
    <scope>NUCLEOTIDE SEQUENCE [LARGE SCALE GENOMIC DNA]</scope>
    <source>
        <strain evidence="4">S13-6-6</strain>
    </source>
</reference>
<sequence>MLRVSLLFVLFFIALTVNAYEKRNLLQKKATVDQVKASLVSKASWIKYPAYANRNGWDAFTGSLKDELIKEGEAYLNYTWKVVTASDYLEYERSGSRVAMENPFGANNIALSRLVFAELAEGKGRFMNQIINGVWQTCEMSSWVLSAHLGAQKTKRSLPDYREEIIDLTSADMGSFLSWTWYFLHDEFDKVNPVIAAKLRTNIQKRILEPYMQRSDYWWQAFNYKTGVLVNNWNPWCNSNVLTCFLLLEEDDTKLAAAVHRTMQSVDHFINYVQADGACEEGPSYWGHAAGKLYDYLQLLSNASNGKLSIFHEPMIKHMGEYIARSYVGNGWVVNFADASAKGGGDAGVVYRYGKAVNSTEMQAFAAYLVQANKGKVEINASRDFFRSIENISSYKDLLGTKPSLPTANYSWYPQTQFCYMKTNTGFFFAGKAGFNNESHNHNDVGTFSFYVNEVPMFIDAGVGTYTRQTFSSERYTIWTMQSNYHNLPMINNKPQQFGAQYKAKDVLFDAKKNLFSADISNAYNKEAAVKKWIRSYTLSTNQLIIDDAFELTELKEANQINFMTWAKPDISKAGIVLLEKEGQSVKMQYDATQFDATIETIPQTDQRLSRVWGSEIYRLSLTAKKQQLKGRYKFVITKNESLNGK</sequence>
<evidence type="ECO:0000259" key="2">
    <source>
        <dbReference type="Pfam" id="PF07940"/>
    </source>
</evidence>
<dbReference type="KEGG" id="lacs:H4075_11030"/>
<dbReference type="AlphaFoldDB" id="A0A7G5XAY8"/>
<dbReference type="GO" id="GO:0030313">
    <property type="term" value="C:cell envelope"/>
    <property type="evidence" value="ECO:0007669"/>
    <property type="project" value="UniProtKB-SubCell"/>
</dbReference>
<dbReference type="Proteomes" id="UP000515344">
    <property type="component" value="Chromosome"/>
</dbReference>
<gene>
    <name evidence="3" type="ORF">H4075_11030</name>
</gene>